<name>A0ABY6HSK8_9ARCH</name>
<gene>
    <name evidence="1" type="ORF">NEF87_002779</name>
</gene>
<reference evidence="1" key="1">
    <citation type="submission" date="2022-09" db="EMBL/GenBank/DDBJ databases">
        <title>Actin cytoskeleton and complex cell architecture in an #Asgard archaeon.</title>
        <authorList>
            <person name="Ponce Toledo R.I."/>
            <person name="Schleper C."/>
            <person name="Rodrigues Oliveira T."/>
            <person name="Wollweber F."/>
            <person name="Xu J."/>
            <person name="Rittmann S."/>
            <person name="Klingl A."/>
            <person name="Pilhofer M."/>
        </authorList>
    </citation>
    <scope>NUCLEOTIDE SEQUENCE</scope>
    <source>
        <strain evidence="1">B-35</strain>
    </source>
</reference>
<keyword evidence="2" id="KW-1185">Reference proteome</keyword>
<evidence type="ECO:0000313" key="1">
    <source>
        <dbReference type="EMBL" id="UYP46494.1"/>
    </source>
</evidence>
<organism evidence="1 2">
    <name type="scientific">Candidatus Lokiarchaeum ossiferum</name>
    <dbReference type="NCBI Taxonomy" id="2951803"/>
    <lineage>
        <taxon>Archaea</taxon>
        <taxon>Promethearchaeati</taxon>
        <taxon>Promethearchaeota</taxon>
        <taxon>Promethearchaeia</taxon>
        <taxon>Promethearchaeales</taxon>
        <taxon>Promethearchaeaceae</taxon>
        <taxon>Candidatus Lokiarchaeum</taxon>
    </lineage>
</organism>
<evidence type="ECO:0000313" key="2">
    <source>
        <dbReference type="Proteomes" id="UP001208689"/>
    </source>
</evidence>
<protein>
    <recommendedName>
        <fullName evidence="3">DUF448 domain-containing protein</fullName>
    </recommendedName>
</protein>
<sequence>MAKNKVPSKNLCYICQQWRADMSPFITVTEKRPNNSIPYPLPIFFCSSCLAKISKNERTILKSWDHVLGGEKLLNTWLHMPLFTGNLRLVDRKRKEIIFGDSLNAEEIKKK</sequence>
<dbReference type="EMBL" id="CP104013">
    <property type="protein sequence ID" value="UYP46494.1"/>
    <property type="molecule type" value="Genomic_DNA"/>
</dbReference>
<dbReference type="Proteomes" id="UP001208689">
    <property type="component" value="Chromosome"/>
</dbReference>
<evidence type="ECO:0008006" key="3">
    <source>
        <dbReference type="Google" id="ProtNLM"/>
    </source>
</evidence>
<accession>A0ABY6HSK8</accession>
<proteinExistence type="predicted"/>